<evidence type="ECO:0000313" key="3">
    <source>
        <dbReference type="Proteomes" id="UP000295293"/>
    </source>
</evidence>
<dbReference type="Proteomes" id="UP000295293">
    <property type="component" value="Unassembled WGS sequence"/>
</dbReference>
<dbReference type="AlphaFoldDB" id="A0A4R6YLC5"/>
<evidence type="ECO:0000313" key="2">
    <source>
        <dbReference type="EMBL" id="TDR37873.1"/>
    </source>
</evidence>
<organism evidence="2 3">
    <name type="scientific">Tahibacter aquaticus</name>
    <dbReference type="NCBI Taxonomy" id="520092"/>
    <lineage>
        <taxon>Bacteria</taxon>
        <taxon>Pseudomonadati</taxon>
        <taxon>Pseudomonadota</taxon>
        <taxon>Gammaproteobacteria</taxon>
        <taxon>Lysobacterales</taxon>
        <taxon>Rhodanobacteraceae</taxon>
        <taxon>Tahibacter</taxon>
    </lineage>
</organism>
<proteinExistence type="predicted"/>
<protein>
    <submittedName>
        <fullName evidence="2">Uncharacterized protein</fullName>
    </submittedName>
</protein>
<feature type="region of interest" description="Disordered" evidence="1">
    <location>
        <begin position="32"/>
        <end position="54"/>
    </location>
</feature>
<sequence length="292" mass="31160">MNKAIFYFAAIAALFVVYFVYRNDVALTQPATTAAGPTPAHVPTPPASTGMPASVPPLSPRASGVAAFLNAADTQAALEVQQRLAVGHPPLAAEMAAELGDACYRVSVEGSLIAKTPGNQWVLDRIKQYCSGYRSDTPAIELRKRALAVGSRAAVEKQLADIETKDGVDAAKREAEQIILAAADPYSMDEARLYLARQPGGWSLGATLPESTLTGVNRDTAQGLAAKMYECEAFGGCGPNALQTLTWCAQYEVCQPGFGLLDLLRATNKPANFTAAEKILIELRRQRQAYGR</sequence>
<evidence type="ECO:0000256" key="1">
    <source>
        <dbReference type="SAM" id="MobiDB-lite"/>
    </source>
</evidence>
<dbReference type="EMBL" id="SNZH01000023">
    <property type="protein sequence ID" value="TDR37873.1"/>
    <property type="molecule type" value="Genomic_DNA"/>
</dbReference>
<reference evidence="2 3" key="1">
    <citation type="submission" date="2019-03" db="EMBL/GenBank/DDBJ databases">
        <title>Genomic Encyclopedia of Type Strains, Phase IV (KMG-IV): sequencing the most valuable type-strain genomes for metagenomic binning, comparative biology and taxonomic classification.</title>
        <authorList>
            <person name="Goeker M."/>
        </authorList>
    </citation>
    <scope>NUCLEOTIDE SEQUENCE [LARGE SCALE GENOMIC DNA]</scope>
    <source>
        <strain evidence="2 3">DSM 21667</strain>
    </source>
</reference>
<name>A0A4R6YLC5_9GAMM</name>
<accession>A0A4R6YLC5</accession>
<comment type="caution">
    <text evidence="2">The sequence shown here is derived from an EMBL/GenBank/DDBJ whole genome shotgun (WGS) entry which is preliminary data.</text>
</comment>
<keyword evidence="3" id="KW-1185">Reference proteome</keyword>
<gene>
    <name evidence="2" type="ORF">DFR29_12347</name>
</gene>